<feature type="domain" description="Anti-sigma K factor RskA C-terminal" evidence="1">
    <location>
        <begin position="89"/>
        <end position="218"/>
    </location>
</feature>
<dbReference type="InterPro" id="IPR051474">
    <property type="entry name" value="Anti-sigma-K/W_factor"/>
</dbReference>
<dbReference type="RefSeq" id="WP_273688809.1">
    <property type="nucleotide sequence ID" value="NZ_CP117411.1"/>
</dbReference>
<dbReference type="InterPro" id="IPR018764">
    <property type="entry name" value="RskA_C"/>
</dbReference>
<proteinExistence type="predicted"/>
<evidence type="ECO:0000313" key="2">
    <source>
        <dbReference type="EMBL" id="WCT74070.1"/>
    </source>
</evidence>
<dbReference type="PANTHER" id="PTHR37461:SF1">
    <property type="entry name" value="ANTI-SIGMA-K FACTOR RSKA"/>
    <property type="match status" value="1"/>
</dbReference>
<organism evidence="2 3">
    <name type="scientific">Sphingomonas naphthae</name>
    <dbReference type="NCBI Taxonomy" id="1813468"/>
    <lineage>
        <taxon>Bacteria</taxon>
        <taxon>Pseudomonadati</taxon>
        <taxon>Pseudomonadota</taxon>
        <taxon>Alphaproteobacteria</taxon>
        <taxon>Sphingomonadales</taxon>
        <taxon>Sphingomonadaceae</taxon>
        <taxon>Sphingomonas</taxon>
    </lineage>
</organism>
<keyword evidence="3" id="KW-1185">Reference proteome</keyword>
<sequence length="230" mass="23399">MADDPDIDLTAGEYVLGTLDVAERRAFARRLMADPAAVEAVRQWQLRLAPIDLACDPVAPPATLWPRIDRATGGVAPANDNGVTRWRVATIAAALVAVVASGVALNGLNQPPPPAAKAGPGAVAALTADGAAPALMVTYDPAGKALRVIPISLSDRPGHSLQLWLIAPGAKPKPMTVMPPGGQTALKGIAIDPATETLFAISVEPIGGSPTGQPTGPVIYSGKLLDVPGA</sequence>
<name>A0ABY7TM92_9SPHN</name>
<accession>A0ABY7TM92</accession>
<dbReference type="Proteomes" id="UP001220395">
    <property type="component" value="Chromosome"/>
</dbReference>
<dbReference type="EMBL" id="CP117411">
    <property type="protein sequence ID" value="WCT74070.1"/>
    <property type="molecule type" value="Genomic_DNA"/>
</dbReference>
<evidence type="ECO:0000259" key="1">
    <source>
        <dbReference type="Pfam" id="PF10099"/>
    </source>
</evidence>
<protein>
    <submittedName>
        <fullName evidence="2">Anti-sigma factor</fullName>
    </submittedName>
</protein>
<dbReference type="Pfam" id="PF10099">
    <property type="entry name" value="RskA_C"/>
    <property type="match status" value="1"/>
</dbReference>
<evidence type="ECO:0000313" key="3">
    <source>
        <dbReference type="Proteomes" id="UP001220395"/>
    </source>
</evidence>
<gene>
    <name evidence="2" type="ORF">PQ455_02235</name>
</gene>
<reference evidence="2 3" key="1">
    <citation type="submission" date="2023-02" db="EMBL/GenBank/DDBJ databases">
        <title>Genome sequence of Sphingomonas naphthae.</title>
        <authorList>
            <person name="Kim S."/>
            <person name="Heo J."/>
            <person name="Kwon S.-W."/>
        </authorList>
    </citation>
    <scope>NUCLEOTIDE SEQUENCE [LARGE SCALE GENOMIC DNA]</scope>
    <source>
        <strain evidence="2 3">KACC 18716</strain>
    </source>
</reference>
<dbReference type="PANTHER" id="PTHR37461">
    <property type="entry name" value="ANTI-SIGMA-K FACTOR RSKA"/>
    <property type="match status" value="1"/>
</dbReference>